<dbReference type="Proteomes" id="UP000077202">
    <property type="component" value="Unassembled WGS sequence"/>
</dbReference>
<evidence type="ECO:0000313" key="3">
    <source>
        <dbReference type="Proteomes" id="UP000077202"/>
    </source>
</evidence>
<comment type="caution">
    <text evidence="2">The sequence shown here is derived from an EMBL/GenBank/DDBJ whole genome shotgun (WGS) entry which is preliminary data.</text>
</comment>
<accession>A0A176VJ01</accession>
<evidence type="ECO:0000313" key="2">
    <source>
        <dbReference type="EMBL" id="OAE20342.1"/>
    </source>
</evidence>
<keyword evidence="3" id="KW-1185">Reference proteome</keyword>
<sequence length="188" mass="21527">MKFDLTLVYYLIHPAELTVFRSVVGQDGQREVHHMASDSDRRHHRCAAPSKPLPHTMTRKCYEYNDAHTKKNNPDVHDKDEEHDHEDDRREKDGMPIEMLATVTKIVNMLMTKVERGRKIKVFTVSGSGFQSFRIVQTDDDIALWKVTPTFKLPPKADSGVTSAKVQVTPSFGRMMIVSRAFQESISK</sequence>
<protein>
    <submittedName>
        <fullName evidence="2">Uncharacterized protein</fullName>
    </submittedName>
</protein>
<gene>
    <name evidence="2" type="ORF">AXG93_209s1090</name>
</gene>
<dbReference type="EMBL" id="LVLJ01003630">
    <property type="protein sequence ID" value="OAE20342.1"/>
    <property type="molecule type" value="Genomic_DNA"/>
</dbReference>
<organism evidence="2 3">
    <name type="scientific">Marchantia polymorpha subsp. ruderalis</name>
    <dbReference type="NCBI Taxonomy" id="1480154"/>
    <lineage>
        <taxon>Eukaryota</taxon>
        <taxon>Viridiplantae</taxon>
        <taxon>Streptophyta</taxon>
        <taxon>Embryophyta</taxon>
        <taxon>Marchantiophyta</taxon>
        <taxon>Marchantiopsida</taxon>
        <taxon>Marchantiidae</taxon>
        <taxon>Marchantiales</taxon>
        <taxon>Marchantiaceae</taxon>
        <taxon>Marchantia</taxon>
    </lineage>
</organism>
<evidence type="ECO:0000256" key="1">
    <source>
        <dbReference type="SAM" id="MobiDB-lite"/>
    </source>
</evidence>
<dbReference type="AlphaFoldDB" id="A0A176VJ01"/>
<proteinExistence type="predicted"/>
<feature type="region of interest" description="Disordered" evidence="1">
    <location>
        <begin position="67"/>
        <end position="95"/>
    </location>
</feature>
<name>A0A176VJ01_MARPO</name>
<reference evidence="2" key="1">
    <citation type="submission" date="2016-03" db="EMBL/GenBank/DDBJ databases">
        <title>Mechanisms controlling the formation of the plant cell surface in tip-growing cells are functionally conserved among land plants.</title>
        <authorList>
            <person name="Honkanen S."/>
            <person name="Jones V.A."/>
            <person name="Morieri G."/>
            <person name="Champion C."/>
            <person name="Hetherington A.J."/>
            <person name="Kelly S."/>
            <person name="Saint-Marcoux D."/>
            <person name="Proust H."/>
            <person name="Prescott H."/>
            <person name="Dolan L."/>
        </authorList>
    </citation>
    <scope>NUCLEOTIDE SEQUENCE [LARGE SCALE GENOMIC DNA]</scope>
    <source>
        <tissue evidence="2">Whole gametophyte</tissue>
    </source>
</reference>